<gene>
    <name evidence="1" type="ORF">ACLFYP115_01840</name>
</gene>
<dbReference type="RefSeq" id="WP_006568933.1">
    <property type="nucleotide sequence ID" value="NZ_BAABRZ010000004.1"/>
</dbReference>
<name>A0A6N2UFI9_9FIRM</name>
<dbReference type="GeneID" id="69470508"/>
<protein>
    <submittedName>
        <fullName evidence="1">Uncharacterized protein</fullName>
    </submittedName>
</protein>
<dbReference type="AlphaFoldDB" id="A0A6N2UFI9"/>
<sequence>MSDQNKIYEEVAINCSQYCPCGRDHSVKNVSNGDDAKCESCLNCSHFSEEECHCCLDLYDKIVDKI</sequence>
<organism evidence="1">
    <name type="scientific">Anaerostipes caccae</name>
    <dbReference type="NCBI Taxonomy" id="105841"/>
    <lineage>
        <taxon>Bacteria</taxon>
        <taxon>Bacillati</taxon>
        <taxon>Bacillota</taxon>
        <taxon>Clostridia</taxon>
        <taxon>Lachnospirales</taxon>
        <taxon>Lachnospiraceae</taxon>
        <taxon>Anaerostipes</taxon>
    </lineage>
</organism>
<reference evidence="1" key="1">
    <citation type="submission" date="2019-11" db="EMBL/GenBank/DDBJ databases">
        <authorList>
            <person name="Feng L."/>
        </authorList>
    </citation>
    <scope>NUCLEOTIDE SEQUENCE</scope>
    <source>
        <strain evidence="1">AcaccaeLFYP115</strain>
    </source>
</reference>
<accession>A0A6N2UFI9</accession>
<dbReference type="EMBL" id="CACRSQ010000006">
    <property type="protein sequence ID" value="VYT16087.1"/>
    <property type="molecule type" value="Genomic_DNA"/>
</dbReference>
<proteinExistence type="predicted"/>
<evidence type="ECO:0000313" key="1">
    <source>
        <dbReference type="EMBL" id="VYT16087.1"/>
    </source>
</evidence>